<protein>
    <recommendedName>
        <fullName evidence="3">RNase H type-1 domain-containing protein</fullName>
    </recommendedName>
</protein>
<dbReference type="GO" id="GO:0003676">
    <property type="term" value="F:nucleic acid binding"/>
    <property type="evidence" value="ECO:0007669"/>
    <property type="project" value="InterPro"/>
</dbReference>
<organism evidence="1 2">
    <name type="scientific">Austropuccinia psidii MF-1</name>
    <dbReference type="NCBI Taxonomy" id="1389203"/>
    <lineage>
        <taxon>Eukaryota</taxon>
        <taxon>Fungi</taxon>
        <taxon>Dikarya</taxon>
        <taxon>Basidiomycota</taxon>
        <taxon>Pucciniomycotina</taxon>
        <taxon>Pucciniomycetes</taxon>
        <taxon>Pucciniales</taxon>
        <taxon>Sphaerophragmiaceae</taxon>
        <taxon>Austropuccinia</taxon>
    </lineage>
</organism>
<dbReference type="AlphaFoldDB" id="A0A9Q3GLV4"/>
<reference evidence="1" key="1">
    <citation type="submission" date="2021-03" db="EMBL/GenBank/DDBJ databases">
        <title>Draft genome sequence of rust myrtle Austropuccinia psidii MF-1, a brazilian biotype.</title>
        <authorList>
            <person name="Quecine M.C."/>
            <person name="Pachon D.M.R."/>
            <person name="Bonatelli M.L."/>
            <person name="Correr F.H."/>
            <person name="Franceschini L.M."/>
            <person name="Leite T.F."/>
            <person name="Margarido G.R.A."/>
            <person name="Almeida C.A."/>
            <person name="Ferrarezi J.A."/>
            <person name="Labate C.A."/>
        </authorList>
    </citation>
    <scope>NUCLEOTIDE SEQUENCE</scope>
    <source>
        <strain evidence="1">MF-1</strain>
    </source>
</reference>
<comment type="caution">
    <text evidence="1">The sequence shown here is derived from an EMBL/GenBank/DDBJ whole genome shotgun (WGS) entry which is preliminary data.</text>
</comment>
<evidence type="ECO:0008006" key="3">
    <source>
        <dbReference type="Google" id="ProtNLM"/>
    </source>
</evidence>
<name>A0A9Q3GLV4_9BASI</name>
<dbReference type="CDD" id="cd09276">
    <property type="entry name" value="Rnase_HI_RT_non_LTR"/>
    <property type="match status" value="1"/>
</dbReference>
<dbReference type="OrthoDB" id="3267074at2759"/>
<accession>A0A9Q3GLV4</accession>
<gene>
    <name evidence="1" type="ORF">O181_011444</name>
</gene>
<dbReference type="EMBL" id="AVOT02002844">
    <property type="protein sequence ID" value="MBW0471729.1"/>
    <property type="molecule type" value="Genomic_DNA"/>
</dbReference>
<dbReference type="InterPro" id="IPR036397">
    <property type="entry name" value="RNaseH_sf"/>
</dbReference>
<keyword evidence="2" id="KW-1185">Reference proteome</keyword>
<dbReference type="InterPro" id="IPR012337">
    <property type="entry name" value="RNaseH-like_sf"/>
</dbReference>
<sequence length="255" mass="29100">MGIYLAAELIQEELANNTNVNSAAIFSDNQAALIKSTNPYYSSSGQHIYVKTFNKLRKLKEQIEIQLYWCPGHEDIEGNCKVDELAKKATDNNNINDKTIIPSSLSKLKQLAKTITPILIPLTEEEKKRVRFKTGSKKIAKKLGSLEKGIAALIHQLHAGHVPFNAYLTRIKSIQNDKCPRCGRKETINHFLLYCYAYKKERHKFRKSLIKTKCRAKFYKSDLILDSPDAFPVLGQYILDTNRFPYVRSYLGTQG</sequence>
<dbReference type="Proteomes" id="UP000765509">
    <property type="component" value="Unassembled WGS sequence"/>
</dbReference>
<evidence type="ECO:0000313" key="1">
    <source>
        <dbReference type="EMBL" id="MBW0471729.1"/>
    </source>
</evidence>
<evidence type="ECO:0000313" key="2">
    <source>
        <dbReference type="Proteomes" id="UP000765509"/>
    </source>
</evidence>
<proteinExistence type="predicted"/>
<dbReference type="SUPFAM" id="SSF53098">
    <property type="entry name" value="Ribonuclease H-like"/>
    <property type="match status" value="1"/>
</dbReference>
<dbReference type="Gene3D" id="3.30.420.10">
    <property type="entry name" value="Ribonuclease H-like superfamily/Ribonuclease H"/>
    <property type="match status" value="1"/>
</dbReference>